<organism evidence="9 10">
    <name type="scientific">Mariniblastus fucicola</name>
    <dbReference type="NCBI Taxonomy" id="980251"/>
    <lineage>
        <taxon>Bacteria</taxon>
        <taxon>Pseudomonadati</taxon>
        <taxon>Planctomycetota</taxon>
        <taxon>Planctomycetia</taxon>
        <taxon>Pirellulales</taxon>
        <taxon>Pirellulaceae</taxon>
        <taxon>Mariniblastus</taxon>
    </lineage>
</organism>
<evidence type="ECO:0000256" key="1">
    <source>
        <dbReference type="ARBA" id="ARBA00001974"/>
    </source>
</evidence>
<dbReference type="RefSeq" id="WP_148618644.1">
    <property type="nucleotide sequence ID" value="NZ_CP042912.1"/>
</dbReference>
<evidence type="ECO:0000256" key="6">
    <source>
        <dbReference type="SAM" id="MobiDB-lite"/>
    </source>
</evidence>
<dbReference type="InterPro" id="IPR036188">
    <property type="entry name" value="FAD/NAD-bd_sf"/>
</dbReference>
<reference evidence="9 10" key="1">
    <citation type="submission" date="2019-08" db="EMBL/GenBank/DDBJ databases">
        <title>Deep-cultivation of Planctomycetes and their phenomic and genomic characterization uncovers novel biology.</title>
        <authorList>
            <person name="Wiegand S."/>
            <person name="Jogler M."/>
            <person name="Boedeker C."/>
            <person name="Pinto D."/>
            <person name="Vollmers J."/>
            <person name="Rivas-Marin E."/>
            <person name="Kohn T."/>
            <person name="Peeters S.H."/>
            <person name="Heuer A."/>
            <person name="Rast P."/>
            <person name="Oberbeckmann S."/>
            <person name="Bunk B."/>
            <person name="Jeske O."/>
            <person name="Meyerdierks A."/>
            <person name="Storesund J.E."/>
            <person name="Kallscheuer N."/>
            <person name="Luecker S."/>
            <person name="Lage O.M."/>
            <person name="Pohl T."/>
            <person name="Merkel B.J."/>
            <person name="Hornburger P."/>
            <person name="Mueller R.-W."/>
            <person name="Bruemmer F."/>
            <person name="Labrenz M."/>
            <person name="Spormann A.M."/>
            <person name="Op den Camp H."/>
            <person name="Overmann J."/>
            <person name="Amann R."/>
            <person name="Jetten M.S.M."/>
            <person name="Mascher T."/>
            <person name="Medema M.H."/>
            <person name="Devos D.P."/>
            <person name="Kaster A.-K."/>
            <person name="Ovreas L."/>
            <person name="Rohde M."/>
            <person name="Galperin M.Y."/>
            <person name="Jogler C."/>
        </authorList>
    </citation>
    <scope>NUCLEOTIDE SEQUENCE [LARGE SCALE GENOMIC DNA]</scope>
    <source>
        <strain evidence="9 10">FC18</strain>
    </source>
</reference>
<comment type="cofactor">
    <cofactor evidence="1">
        <name>FAD</name>
        <dbReference type="ChEBI" id="CHEBI:57692"/>
    </cofactor>
</comment>
<evidence type="ECO:0000256" key="2">
    <source>
        <dbReference type="ARBA" id="ARBA00010790"/>
    </source>
</evidence>
<dbReference type="EMBL" id="CP042912">
    <property type="protein sequence ID" value="QEG21112.1"/>
    <property type="molecule type" value="Genomic_DNA"/>
</dbReference>
<dbReference type="GO" id="GO:0050660">
    <property type="term" value="F:flavin adenine dinucleotide binding"/>
    <property type="evidence" value="ECO:0007669"/>
    <property type="project" value="InterPro"/>
</dbReference>
<dbReference type="KEGG" id="mff:MFFC18_09650"/>
<dbReference type="STRING" id="980251.GCA_001642875_01975"/>
<gene>
    <name evidence="9" type="primary">choB</name>
    <name evidence="9" type="ORF">MFFC18_09650</name>
</gene>
<evidence type="ECO:0000259" key="8">
    <source>
        <dbReference type="Pfam" id="PF00732"/>
    </source>
</evidence>
<dbReference type="GO" id="GO:0016995">
    <property type="term" value="F:cholesterol oxidase activity"/>
    <property type="evidence" value="ECO:0007669"/>
    <property type="project" value="UniProtKB-EC"/>
</dbReference>
<sequence precursor="true">MNAPKPASNNSRTPSRRAILKSAAVAATTLAASRSATAQQQQRAPSGLVQIGKRTKTSDSPLKQQATMDYERSLAGYGGRLANPIRDLFLTAKKNKSEVPFAVVVIGSGYGSSIMAAKLSQHLRDDQRICILERGKEWVPGTFPDTFANVSNLSRANIAGPTRGQVTQPLGLFNVMFNDEVNVLSGSGLGGGSLINASIALKPDAEVFHQAKWPEALRDAETLQPYFESVARNLSLTRTPFDQTPKVRVRRMAAESISRDPRFYDRSNVSVMYDYRHLDKDLRNRQGMVQRPCTLCGDCINGCNVGAKNTLAMNYLPVAKHNGAEMYTQVEVKSIRKMDGYYQVNMEYVDDRHNKVTRHPVSINSKIVVVGAGSPASAGILLDSQAPNFQFSPFLGRGWSSNGDAIGFITDMARGTNIGGQGAYATDKPPVGPTVQSSLHFHKEKELKRRLLIQDAAIPRGVSNLFTALLRDPALNKSMVMLGMGHDSAEGRLVKKAGRWQIKWEGLKGSEYRKMVFGEFERLAAAHGGKYKRLKAFGDNLVTVHPLGGCGMSDNPLYGTTNHLGEVYDGRNGGYVGDNSACGVGSAAVHSGLYVADGSLMSTALGVNPFMTIAALSDRIAQHIVMNPAWAELFTG</sequence>
<evidence type="ECO:0000256" key="5">
    <source>
        <dbReference type="ARBA" id="ARBA00023002"/>
    </source>
</evidence>
<keyword evidence="5 9" id="KW-0560">Oxidoreductase</keyword>
<keyword evidence="3" id="KW-0285">Flavoprotein</keyword>
<proteinExistence type="inferred from homology"/>
<protein>
    <submittedName>
        <fullName evidence="9">Cholesterol oxidase</fullName>
        <ecNumber evidence="9">1.1.3.6</ecNumber>
    </submittedName>
</protein>
<keyword evidence="10" id="KW-1185">Reference proteome</keyword>
<evidence type="ECO:0000256" key="7">
    <source>
        <dbReference type="SAM" id="SignalP"/>
    </source>
</evidence>
<dbReference type="OrthoDB" id="9787779at2"/>
<name>A0A5B9P819_9BACT</name>
<keyword evidence="7" id="KW-0732">Signal</keyword>
<dbReference type="EC" id="1.1.3.6" evidence="9"/>
<feature type="region of interest" description="Disordered" evidence="6">
    <location>
        <begin position="34"/>
        <end position="63"/>
    </location>
</feature>
<dbReference type="Pfam" id="PF00732">
    <property type="entry name" value="GMC_oxred_N"/>
    <property type="match status" value="1"/>
</dbReference>
<dbReference type="InterPro" id="IPR006311">
    <property type="entry name" value="TAT_signal"/>
</dbReference>
<dbReference type="InterPro" id="IPR000172">
    <property type="entry name" value="GMC_OxRdtase_N"/>
</dbReference>
<dbReference type="PANTHER" id="PTHR47470:SF1">
    <property type="entry name" value="FAD-DEPENDENT OXIDOREDUCTASE 2 FAD BINDING DOMAIN-CONTAINING PROTEIN"/>
    <property type="match status" value="1"/>
</dbReference>
<feature type="compositionally biased region" description="Low complexity" evidence="6">
    <location>
        <begin position="34"/>
        <end position="44"/>
    </location>
</feature>
<dbReference type="PROSITE" id="PS51318">
    <property type="entry name" value="TAT"/>
    <property type="match status" value="1"/>
</dbReference>
<feature type="signal peptide" evidence="7">
    <location>
        <begin position="1"/>
        <end position="38"/>
    </location>
</feature>
<evidence type="ECO:0000313" key="9">
    <source>
        <dbReference type="EMBL" id="QEG21112.1"/>
    </source>
</evidence>
<accession>A0A5B9P819</accession>
<dbReference type="Proteomes" id="UP000322214">
    <property type="component" value="Chromosome"/>
</dbReference>
<keyword evidence="4" id="KW-0274">FAD</keyword>
<evidence type="ECO:0000313" key="10">
    <source>
        <dbReference type="Proteomes" id="UP000322214"/>
    </source>
</evidence>
<evidence type="ECO:0000256" key="3">
    <source>
        <dbReference type="ARBA" id="ARBA00022630"/>
    </source>
</evidence>
<dbReference type="AlphaFoldDB" id="A0A5B9P819"/>
<dbReference type="SUPFAM" id="SSF51905">
    <property type="entry name" value="FAD/NAD(P)-binding domain"/>
    <property type="match status" value="1"/>
</dbReference>
<dbReference type="InterPro" id="IPR052542">
    <property type="entry name" value="Cholesterol_Oxidase"/>
</dbReference>
<evidence type="ECO:0000256" key="4">
    <source>
        <dbReference type="ARBA" id="ARBA00022827"/>
    </source>
</evidence>
<feature type="chain" id="PRO_5022952199" evidence="7">
    <location>
        <begin position="39"/>
        <end position="636"/>
    </location>
</feature>
<comment type="similarity">
    <text evidence="2">Belongs to the GMC oxidoreductase family.</text>
</comment>
<dbReference type="Gene3D" id="3.50.50.60">
    <property type="entry name" value="FAD/NAD(P)-binding domain"/>
    <property type="match status" value="3"/>
</dbReference>
<feature type="domain" description="Glucose-methanol-choline oxidoreductase N-terminal" evidence="8">
    <location>
        <begin position="178"/>
        <end position="388"/>
    </location>
</feature>
<dbReference type="PANTHER" id="PTHR47470">
    <property type="entry name" value="CHOLESTEROL OXIDASE"/>
    <property type="match status" value="1"/>
</dbReference>